<evidence type="ECO:0000313" key="1">
    <source>
        <dbReference type="EMBL" id="DAF91608.1"/>
    </source>
</evidence>
<reference evidence="1" key="1">
    <citation type="journal article" date="2021" name="Proc. Natl. Acad. Sci. U.S.A.">
        <title>A Catalog of Tens of Thousands of Viruses from Human Metagenomes Reveals Hidden Associations with Chronic Diseases.</title>
        <authorList>
            <person name="Tisza M.J."/>
            <person name="Buck C.B."/>
        </authorList>
    </citation>
    <scope>NUCLEOTIDE SEQUENCE</scope>
    <source>
        <strain evidence="1">CtcK97</strain>
    </source>
</reference>
<organism evidence="1">
    <name type="scientific">Siphoviridae sp. ctcK97</name>
    <dbReference type="NCBI Taxonomy" id="2825571"/>
    <lineage>
        <taxon>Viruses</taxon>
        <taxon>Duplodnaviria</taxon>
        <taxon>Heunggongvirae</taxon>
        <taxon>Uroviricota</taxon>
        <taxon>Caudoviricetes</taxon>
    </lineage>
</organism>
<proteinExistence type="predicted"/>
<name>A0A8S5UAW3_9CAUD</name>
<dbReference type="EMBL" id="BK016058">
    <property type="protein sequence ID" value="DAF91608.1"/>
    <property type="molecule type" value="Genomic_DNA"/>
</dbReference>
<protein>
    <submittedName>
        <fullName evidence="1">Uncharacterized protein</fullName>
    </submittedName>
</protein>
<sequence>MATMYLTTTDNPFSPKTEFDQWLTFDLQKGYNSCGLLDRVTKTSDILSDALVADDVEEAIQWILDHDVTGKRTFVIE</sequence>
<accession>A0A8S5UAW3</accession>